<feature type="domain" description="Peptidase S33 tripeptidyl aminopeptidase-like C-terminal" evidence="5">
    <location>
        <begin position="408"/>
        <end position="504"/>
    </location>
</feature>
<dbReference type="InterPro" id="IPR013595">
    <property type="entry name" value="Pept_S33_TAP-like_C"/>
</dbReference>
<dbReference type="InterPro" id="IPR051601">
    <property type="entry name" value="Serine_prot/Carboxylest_S33"/>
</dbReference>
<dbReference type="InterPro" id="IPR000073">
    <property type="entry name" value="AB_hydrolase_1"/>
</dbReference>
<proteinExistence type="inferred from homology"/>
<gene>
    <name evidence="6" type="ORF">FCG67_00690</name>
</gene>
<evidence type="ECO:0000259" key="4">
    <source>
        <dbReference type="Pfam" id="PF00561"/>
    </source>
</evidence>
<sequence>MRKLTVITAAAAAVGTILTGCTQPQPDPAPAAPSASAADLDRYYRQPVSWAACADEQLAATGSECATVDVPLDYRDPQGASIELAISRMASTDPDSRRGIILTNPGGPGGRGLGMPANLREGMAPDVSDAYDVIGMDTRGLGASTPLDCGLTDMTWFRATGAGRSGFDENVQRASKAADLCWDKYPDVLPHTNTANIARDLDVIREALGEEKASYYGWSYGTVLGATYSQMFPERIDRLVLDSAADPAKYGIEMFRDMGPANEKAIDDFAAWAAPRHAEYGLGATPQLVRVGIEQLIADAAVTPITVGQFTLDDHTLPFVLYFNATSDTDNAAFAEALVQLRQFAAGKQVTPMPKLAGLLQAMFRPESGTGPDYASTLAILCGDRAMPTDPEWYWLNIERARADQPIFGSVHNSITPCAFWRGEPIEQVEIGNDTPALQVQSLGDTRTTYEEGLGMHRAMRGSRLVTVPGRTHAVFPDYPNDCARDAVNDYLREGTLPSEDVVCEA</sequence>
<dbReference type="GO" id="GO:0016787">
    <property type="term" value="F:hydrolase activity"/>
    <property type="evidence" value="ECO:0007669"/>
    <property type="project" value="UniProtKB-KW"/>
</dbReference>
<evidence type="ECO:0000313" key="6">
    <source>
        <dbReference type="EMBL" id="TJZ81209.1"/>
    </source>
</evidence>
<organism evidence="6 7">
    <name type="scientific">Rhodococcus oryzae</name>
    <dbReference type="NCBI Taxonomy" id="2571143"/>
    <lineage>
        <taxon>Bacteria</taxon>
        <taxon>Bacillati</taxon>
        <taxon>Actinomycetota</taxon>
        <taxon>Actinomycetes</taxon>
        <taxon>Mycobacteriales</taxon>
        <taxon>Nocardiaceae</taxon>
        <taxon>Rhodococcus</taxon>
    </lineage>
</organism>
<dbReference type="Pfam" id="PF00561">
    <property type="entry name" value="Abhydrolase_1"/>
    <property type="match status" value="1"/>
</dbReference>
<dbReference type="InterPro" id="IPR029058">
    <property type="entry name" value="AB_hydrolase_fold"/>
</dbReference>
<accession>A0ABY2RQ55</accession>
<keyword evidence="3 6" id="KW-0378">Hydrolase</keyword>
<dbReference type="EMBL" id="SUMD01000001">
    <property type="protein sequence ID" value="TJZ81209.1"/>
    <property type="molecule type" value="Genomic_DNA"/>
</dbReference>
<keyword evidence="7" id="KW-1185">Reference proteome</keyword>
<dbReference type="PROSITE" id="PS51257">
    <property type="entry name" value="PROKAR_LIPOPROTEIN"/>
    <property type="match status" value="1"/>
</dbReference>
<evidence type="ECO:0000256" key="1">
    <source>
        <dbReference type="ARBA" id="ARBA00010088"/>
    </source>
</evidence>
<dbReference type="PANTHER" id="PTHR43248">
    <property type="entry name" value="2-SUCCINYL-6-HYDROXY-2,4-CYCLOHEXADIENE-1-CARBOXYLATE SYNTHASE"/>
    <property type="match status" value="1"/>
</dbReference>
<dbReference type="SUPFAM" id="SSF53474">
    <property type="entry name" value="alpha/beta-Hydrolases"/>
    <property type="match status" value="1"/>
</dbReference>
<evidence type="ECO:0000256" key="3">
    <source>
        <dbReference type="ARBA" id="ARBA00022801"/>
    </source>
</evidence>
<protein>
    <submittedName>
        <fullName evidence="6">Alpha/beta hydrolase</fullName>
    </submittedName>
</protein>
<dbReference type="RefSeq" id="WP_136906280.1">
    <property type="nucleotide sequence ID" value="NZ_SUMD01000001.1"/>
</dbReference>
<dbReference type="Pfam" id="PF08386">
    <property type="entry name" value="Abhydrolase_4"/>
    <property type="match status" value="1"/>
</dbReference>
<comment type="similarity">
    <text evidence="1">Belongs to the peptidase S33 family.</text>
</comment>
<comment type="caution">
    <text evidence="6">The sequence shown here is derived from an EMBL/GenBank/DDBJ whole genome shotgun (WGS) entry which is preliminary data.</text>
</comment>
<dbReference type="Gene3D" id="3.40.50.1820">
    <property type="entry name" value="alpha/beta hydrolase"/>
    <property type="match status" value="1"/>
</dbReference>
<dbReference type="Proteomes" id="UP000305109">
    <property type="component" value="Unassembled WGS sequence"/>
</dbReference>
<reference evidence="6 7" key="1">
    <citation type="submission" date="2019-04" db="EMBL/GenBank/DDBJ databases">
        <title>Rhodococcus oryzae sp. nov., a novel actinomycete isolated from rhizosphere soil of rice (Oryza sativa L.).</title>
        <authorList>
            <person name="Li C."/>
        </authorList>
    </citation>
    <scope>NUCLEOTIDE SEQUENCE [LARGE SCALE GENOMIC DNA]</scope>
    <source>
        <strain evidence="6 7">NEAU-CX67</strain>
    </source>
</reference>
<evidence type="ECO:0000313" key="7">
    <source>
        <dbReference type="Proteomes" id="UP000305109"/>
    </source>
</evidence>
<keyword evidence="2" id="KW-0732">Signal</keyword>
<dbReference type="PANTHER" id="PTHR43248:SF29">
    <property type="entry name" value="TRIPEPTIDYL AMINOPEPTIDASE"/>
    <property type="match status" value="1"/>
</dbReference>
<evidence type="ECO:0000256" key="2">
    <source>
        <dbReference type="ARBA" id="ARBA00022729"/>
    </source>
</evidence>
<evidence type="ECO:0000259" key="5">
    <source>
        <dbReference type="Pfam" id="PF08386"/>
    </source>
</evidence>
<name>A0ABY2RQ55_9NOCA</name>
<feature type="domain" description="AB hydrolase-1" evidence="4">
    <location>
        <begin position="101"/>
        <end position="292"/>
    </location>
</feature>